<feature type="transmembrane region" description="Helical" evidence="5">
    <location>
        <begin position="112"/>
        <end position="136"/>
    </location>
</feature>
<dbReference type="Proteomes" id="UP001470230">
    <property type="component" value="Unassembled WGS sequence"/>
</dbReference>
<evidence type="ECO:0000313" key="8">
    <source>
        <dbReference type="Proteomes" id="UP001470230"/>
    </source>
</evidence>
<evidence type="ECO:0000259" key="6">
    <source>
        <dbReference type="PROSITE" id="PS50850"/>
    </source>
</evidence>
<dbReference type="PANTHER" id="PTHR48021:SF1">
    <property type="entry name" value="GH07001P-RELATED"/>
    <property type="match status" value="1"/>
</dbReference>
<evidence type="ECO:0000256" key="2">
    <source>
        <dbReference type="ARBA" id="ARBA00022692"/>
    </source>
</evidence>
<accession>A0ABR2IRH9</accession>
<name>A0ABR2IRH9_9EUKA</name>
<keyword evidence="8" id="KW-1185">Reference proteome</keyword>
<feature type="transmembrane region" description="Helical" evidence="5">
    <location>
        <begin position="394"/>
        <end position="415"/>
    </location>
</feature>
<dbReference type="SUPFAM" id="SSF103473">
    <property type="entry name" value="MFS general substrate transporter"/>
    <property type="match status" value="1"/>
</dbReference>
<dbReference type="InterPro" id="IPR005828">
    <property type="entry name" value="MFS_sugar_transport-like"/>
</dbReference>
<feature type="transmembrane region" description="Helical" evidence="5">
    <location>
        <begin position="50"/>
        <end position="73"/>
    </location>
</feature>
<feature type="transmembrane region" description="Helical" evidence="5">
    <location>
        <begin position="232"/>
        <end position="251"/>
    </location>
</feature>
<dbReference type="EMBL" id="JAPFFF010000015">
    <property type="protein sequence ID" value="KAK8867136.1"/>
    <property type="molecule type" value="Genomic_DNA"/>
</dbReference>
<dbReference type="InterPro" id="IPR050549">
    <property type="entry name" value="MFS_Trehalose_Transporter"/>
</dbReference>
<dbReference type="PROSITE" id="PS50850">
    <property type="entry name" value="MFS"/>
    <property type="match status" value="1"/>
</dbReference>
<sequence length="429" mass="47966">MGVNSKAFLSISVLLLAPISFGTITSFPSIGIMSLTEKYPQLSEERFKNLISWFTDAARLSAGVGPFLIIPILPKFGRKIMLSISSFLIACCWFLILTINMKDKSRNVPFNLVNAIITRTILGLFWGCMCCIALVYITELSPPDSYGIFCSCYQLFIILGICLNNIIGAFVDYKTLIIIDSMINVLLGIAVIFIKDSPVSKKLKSRKICHFCDTSENGTHNFVHSKSFYKTVLSSFAMLIFQQYCGINAILNNLSTIMSMSGLNLNPNLQSALSTMAQFLACLIACFLMDSVGIRILWIVSSLGCLLSLVVYSYCIYSPENLASVRGYIPALSVFVYCLFFGLGQGPAPWVLFPQSYSDELRFEGVTLTYFSHWIVSFIVCFTHPILQKKVGEFYVILIYMIFAVGSIFYGFFFIPKKSNVPEEDFAML</sequence>
<dbReference type="InterPro" id="IPR036259">
    <property type="entry name" value="MFS_trans_sf"/>
</dbReference>
<dbReference type="InterPro" id="IPR020846">
    <property type="entry name" value="MFS_dom"/>
</dbReference>
<keyword evidence="2 5" id="KW-0812">Transmembrane</keyword>
<dbReference type="Gene3D" id="1.20.1250.20">
    <property type="entry name" value="MFS general substrate transporter like domains"/>
    <property type="match status" value="2"/>
</dbReference>
<evidence type="ECO:0000256" key="4">
    <source>
        <dbReference type="ARBA" id="ARBA00023136"/>
    </source>
</evidence>
<dbReference type="PRINTS" id="PR00171">
    <property type="entry name" value="SUGRTRNSPORT"/>
</dbReference>
<evidence type="ECO:0000256" key="5">
    <source>
        <dbReference type="SAM" id="Phobius"/>
    </source>
</evidence>
<feature type="domain" description="Major facilitator superfamily (MFS) profile" evidence="6">
    <location>
        <begin position="6"/>
        <end position="419"/>
    </location>
</feature>
<evidence type="ECO:0000256" key="1">
    <source>
        <dbReference type="ARBA" id="ARBA00004141"/>
    </source>
</evidence>
<feature type="transmembrane region" description="Helical" evidence="5">
    <location>
        <begin position="334"/>
        <end position="353"/>
    </location>
</feature>
<reference evidence="7 8" key="1">
    <citation type="submission" date="2024-04" db="EMBL/GenBank/DDBJ databases">
        <title>Tritrichomonas musculus Genome.</title>
        <authorList>
            <person name="Alves-Ferreira E."/>
            <person name="Grigg M."/>
            <person name="Lorenzi H."/>
            <person name="Galac M."/>
        </authorList>
    </citation>
    <scope>NUCLEOTIDE SEQUENCE [LARGE SCALE GENOMIC DNA]</scope>
    <source>
        <strain evidence="7 8">EAF2021</strain>
    </source>
</reference>
<feature type="transmembrane region" description="Helical" evidence="5">
    <location>
        <begin position="176"/>
        <end position="194"/>
    </location>
</feature>
<feature type="transmembrane region" description="Helical" evidence="5">
    <location>
        <begin position="148"/>
        <end position="170"/>
    </location>
</feature>
<comment type="subcellular location">
    <subcellularLocation>
        <location evidence="1">Membrane</location>
        <topology evidence="1">Multi-pass membrane protein</topology>
    </subcellularLocation>
</comment>
<dbReference type="InterPro" id="IPR003663">
    <property type="entry name" value="Sugar/inositol_transpt"/>
</dbReference>
<proteinExistence type="predicted"/>
<feature type="transmembrane region" description="Helical" evidence="5">
    <location>
        <begin position="80"/>
        <end position="100"/>
    </location>
</feature>
<organism evidence="7 8">
    <name type="scientific">Tritrichomonas musculus</name>
    <dbReference type="NCBI Taxonomy" id="1915356"/>
    <lineage>
        <taxon>Eukaryota</taxon>
        <taxon>Metamonada</taxon>
        <taxon>Parabasalia</taxon>
        <taxon>Tritrichomonadida</taxon>
        <taxon>Tritrichomonadidae</taxon>
        <taxon>Tritrichomonas</taxon>
    </lineage>
</organism>
<comment type="caution">
    <text evidence="7">The sequence shown here is derived from an EMBL/GenBank/DDBJ whole genome shotgun (WGS) entry which is preliminary data.</text>
</comment>
<protein>
    <submittedName>
        <fullName evidence="7">Glucose import</fullName>
    </submittedName>
</protein>
<dbReference type="Pfam" id="PF00083">
    <property type="entry name" value="Sugar_tr"/>
    <property type="match status" value="1"/>
</dbReference>
<keyword evidence="3 5" id="KW-1133">Transmembrane helix</keyword>
<feature type="transmembrane region" description="Helical" evidence="5">
    <location>
        <begin position="296"/>
        <end position="314"/>
    </location>
</feature>
<evidence type="ECO:0000313" key="7">
    <source>
        <dbReference type="EMBL" id="KAK8867136.1"/>
    </source>
</evidence>
<evidence type="ECO:0000256" key="3">
    <source>
        <dbReference type="ARBA" id="ARBA00022989"/>
    </source>
</evidence>
<dbReference type="PANTHER" id="PTHR48021">
    <property type="match status" value="1"/>
</dbReference>
<gene>
    <name evidence="7" type="ORF">M9Y10_010110</name>
</gene>
<keyword evidence="4 5" id="KW-0472">Membrane</keyword>
<feature type="transmembrane region" description="Helical" evidence="5">
    <location>
        <begin position="365"/>
        <end position="388"/>
    </location>
</feature>